<dbReference type="Gene3D" id="2.120.10.80">
    <property type="entry name" value="Kelch-type beta propeller"/>
    <property type="match status" value="1"/>
</dbReference>
<dbReference type="EMBL" id="ASPP01022057">
    <property type="protein sequence ID" value="ETO11774.1"/>
    <property type="molecule type" value="Genomic_DNA"/>
</dbReference>
<feature type="non-terminal residue" evidence="1">
    <location>
        <position position="1"/>
    </location>
</feature>
<evidence type="ECO:0000313" key="2">
    <source>
        <dbReference type="Proteomes" id="UP000023152"/>
    </source>
</evidence>
<organism evidence="1 2">
    <name type="scientific">Reticulomyxa filosa</name>
    <dbReference type="NCBI Taxonomy" id="46433"/>
    <lineage>
        <taxon>Eukaryota</taxon>
        <taxon>Sar</taxon>
        <taxon>Rhizaria</taxon>
        <taxon>Retaria</taxon>
        <taxon>Foraminifera</taxon>
        <taxon>Monothalamids</taxon>
        <taxon>Reticulomyxidae</taxon>
        <taxon>Reticulomyxa</taxon>
    </lineage>
</organism>
<protein>
    <submittedName>
        <fullName evidence="1">Uncharacterized protein</fullName>
    </submittedName>
</protein>
<evidence type="ECO:0000313" key="1">
    <source>
        <dbReference type="EMBL" id="ETO11774.1"/>
    </source>
</evidence>
<keyword evidence="2" id="KW-1185">Reference proteome</keyword>
<accession>X6MD01</accession>
<name>X6MD01_RETFI</name>
<proteinExistence type="predicted"/>
<gene>
    <name evidence="1" type="ORF">RFI_25602</name>
</gene>
<reference evidence="1 2" key="1">
    <citation type="journal article" date="2013" name="Curr. Biol.">
        <title>The Genome of the Foraminiferan Reticulomyxa filosa.</title>
        <authorList>
            <person name="Glockner G."/>
            <person name="Hulsmann N."/>
            <person name="Schleicher M."/>
            <person name="Noegel A.A."/>
            <person name="Eichinger L."/>
            <person name="Gallinger C."/>
            <person name="Pawlowski J."/>
            <person name="Sierra R."/>
            <person name="Euteneuer U."/>
            <person name="Pillet L."/>
            <person name="Moustafa A."/>
            <person name="Platzer M."/>
            <person name="Groth M."/>
            <person name="Szafranski K."/>
            <person name="Schliwa M."/>
        </authorList>
    </citation>
    <scope>NUCLEOTIDE SEQUENCE [LARGE SCALE GENOMIC DNA]</scope>
</reference>
<comment type="caution">
    <text evidence="1">The sequence shown here is derived from an EMBL/GenBank/DDBJ whole genome shotgun (WGS) entry which is preliminary data.</text>
</comment>
<dbReference type="InterPro" id="IPR015915">
    <property type="entry name" value="Kelch-typ_b-propeller"/>
</dbReference>
<dbReference type="AlphaFoldDB" id="X6MD01"/>
<sequence length="126" mass="14749">TGLSIEYDEDNNTFRFHQLPVCDDIAPFYQYAYVCINDIILFFSGWNINNAVSKSVYKYSIRENKWTTFENTLLSPLKDYVAILSEEDNHIHIIAGLEDENKAVSTHMKTKVRVWDPSQLVMIYLF</sequence>
<dbReference type="SUPFAM" id="SSF117281">
    <property type="entry name" value="Kelch motif"/>
    <property type="match status" value="1"/>
</dbReference>
<dbReference type="Proteomes" id="UP000023152">
    <property type="component" value="Unassembled WGS sequence"/>
</dbReference>